<proteinExistence type="predicted"/>
<dbReference type="SUPFAM" id="SSF55729">
    <property type="entry name" value="Acyl-CoA N-acyltransferases (Nat)"/>
    <property type="match status" value="1"/>
</dbReference>
<dbReference type="PANTHER" id="PTHR43441">
    <property type="entry name" value="RIBOSOMAL-PROTEIN-SERINE ACETYLTRANSFERASE"/>
    <property type="match status" value="1"/>
</dbReference>
<dbReference type="InterPro" id="IPR000182">
    <property type="entry name" value="GNAT_dom"/>
</dbReference>
<name>A0A1J5RRW6_9ZZZZ</name>
<dbReference type="PROSITE" id="PS51186">
    <property type="entry name" value="GNAT"/>
    <property type="match status" value="1"/>
</dbReference>
<dbReference type="AlphaFoldDB" id="A0A1J5RRW6"/>
<dbReference type="Pfam" id="PF13302">
    <property type="entry name" value="Acetyltransf_3"/>
    <property type="match status" value="1"/>
</dbReference>
<comment type="caution">
    <text evidence="2">The sequence shown here is derived from an EMBL/GenBank/DDBJ whole genome shotgun (WGS) entry which is preliminary data.</text>
</comment>
<feature type="domain" description="N-acetyltransferase" evidence="1">
    <location>
        <begin position="18"/>
        <end position="184"/>
    </location>
</feature>
<accession>A0A1J5RRW6</accession>
<organism evidence="2">
    <name type="scientific">mine drainage metagenome</name>
    <dbReference type="NCBI Taxonomy" id="410659"/>
    <lineage>
        <taxon>unclassified sequences</taxon>
        <taxon>metagenomes</taxon>
        <taxon>ecological metagenomes</taxon>
    </lineage>
</organism>
<keyword evidence="2" id="KW-0808">Transferase</keyword>
<dbReference type="EMBL" id="MLJW01000280">
    <property type="protein sequence ID" value="OIQ90797.1"/>
    <property type="molecule type" value="Genomic_DNA"/>
</dbReference>
<dbReference type="PANTHER" id="PTHR43441:SF3">
    <property type="entry name" value="ACETYLTRANSFERASE"/>
    <property type="match status" value="1"/>
</dbReference>
<dbReference type="GO" id="GO:0008999">
    <property type="term" value="F:protein-N-terminal-alanine acetyltransferase activity"/>
    <property type="evidence" value="ECO:0007669"/>
    <property type="project" value="TreeGrafter"/>
</dbReference>
<dbReference type="InterPro" id="IPR051908">
    <property type="entry name" value="Ribosomal_N-acetyltransferase"/>
</dbReference>
<protein>
    <submittedName>
        <fullName evidence="2">Ribosomal-protein-serine acetyltransferase</fullName>
        <ecNumber evidence="2">2.3.1.-</ecNumber>
    </submittedName>
</protein>
<keyword evidence="2" id="KW-0012">Acyltransferase</keyword>
<dbReference type="GO" id="GO:0005737">
    <property type="term" value="C:cytoplasm"/>
    <property type="evidence" value="ECO:0007669"/>
    <property type="project" value="TreeGrafter"/>
</dbReference>
<dbReference type="GO" id="GO:1990189">
    <property type="term" value="F:protein N-terminal-serine acetyltransferase activity"/>
    <property type="evidence" value="ECO:0007669"/>
    <property type="project" value="TreeGrafter"/>
</dbReference>
<dbReference type="EC" id="2.3.1.-" evidence="2"/>
<evidence type="ECO:0000259" key="1">
    <source>
        <dbReference type="PROSITE" id="PS51186"/>
    </source>
</evidence>
<dbReference type="Gene3D" id="3.40.630.30">
    <property type="match status" value="1"/>
</dbReference>
<reference evidence="2" key="1">
    <citation type="submission" date="2016-10" db="EMBL/GenBank/DDBJ databases">
        <title>Sequence of Gallionella enrichment culture.</title>
        <authorList>
            <person name="Poehlein A."/>
            <person name="Muehling M."/>
            <person name="Daniel R."/>
        </authorList>
    </citation>
    <scope>NUCLEOTIDE SEQUENCE</scope>
</reference>
<gene>
    <name evidence="2" type="primary">rimL</name>
    <name evidence="2" type="ORF">GALL_273380</name>
</gene>
<sequence>MLDPILLDLPPTIETTRLLLRPPQAGDGAALFAAIVESLPELRRFLASLPWVAAEQSIESSEAYCRTAQANFLGRKDFPFLLIEKATGQLVGATGLHRMVWNGPKVEVGYWCRTSQVGKGFIGEAVLALTDYAFKNIGAVRVEIITDEENKASRRLAVRCGFNLEGILRHERRAPDNTLRNTCIYARLSTAS</sequence>
<evidence type="ECO:0000313" key="2">
    <source>
        <dbReference type="EMBL" id="OIQ90797.1"/>
    </source>
</evidence>
<dbReference type="InterPro" id="IPR016181">
    <property type="entry name" value="Acyl_CoA_acyltransferase"/>
</dbReference>